<dbReference type="EMBL" id="JAVIJP010000004">
    <property type="protein sequence ID" value="KAL3654524.1"/>
    <property type="molecule type" value="Genomic_DNA"/>
</dbReference>
<protein>
    <submittedName>
        <fullName evidence="1">Uncharacterized protein</fullName>
    </submittedName>
</protein>
<evidence type="ECO:0000313" key="1">
    <source>
        <dbReference type="EMBL" id="KAL3654524.1"/>
    </source>
</evidence>
<dbReference type="AlphaFoldDB" id="A0ABD3EJY1"/>
<sequence>MSELRSGCFTSEVVVACFWARICNVSRIPVVIELVGRASTEVVAPADWNLVIWDGRRSGKDSVSRRRGVAGSAVRVSDPGCVRDRCSFRVMLPLSEALLVATACARYFGERLDCPDVQRAAWMRMEQLSKLGRWWRLGAAVWMETRSSIGI</sequence>
<reference evidence="2" key="1">
    <citation type="journal article" date="2024" name="IScience">
        <title>Strigolactones Initiate the Formation of Haustorium-like Structures in Castilleja.</title>
        <authorList>
            <person name="Buerger M."/>
            <person name="Peterson D."/>
            <person name="Chory J."/>
        </authorList>
    </citation>
    <scope>NUCLEOTIDE SEQUENCE [LARGE SCALE GENOMIC DNA]</scope>
</reference>
<proteinExistence type="predicted"/>
<comment type="caution">
    <text evidence="1">The sequence shown here is derived from an EMBL/GenBank/DDBJ whole genome shotgun (WGS) entry which is preliminary data.</text>
</comment>
<name>A0ABD3EJY1_9LAMI</name>
<dbReference type="Proteomes" id="UP001632038">
    <property type="component" value="Unassembled WGS sequence"/>
</dbReference>
<organism evidence="1 2">
    <name type="scientific">Castilleja foliolosa</name>
    <dbReference type="NCBI Taxonomy" id="1961234"/>
    <lineage>
        <taxon>Eukaryota</taxon>
        <taxon>Viridiplantae</taxon>
        <taxon>Streptophyta</taxon>
        <taxon>Embryophyta</taxon>
        <taxon>Tracheophyta</taxon>
        <taxon>Spermatophyta</taxon>
        <taxon>Magnoliopsida</taxon>
        <taxon>eudicotyledons</taxon>
        <taxon>Gunneridae</taxon>
        <taxon>Pentapetalae</taxon>
        <taxon>asterids</taxon>
        <taxon>lamiids</taxon>
        <taxon>Lamiales</taxon>
        <taxon>Orobanchaceae</taxon>
        <taxon>Pedicularideae</taxon>
        <taxon>Castillejinae</taxon>
        <taxon>Castilleja</taxon>
    </lineage>
</organism>
<evidence type="ECO:0000313" key="2">
    <source>
        <dbReference type="Proteomes" id="UP001632038"/>
    </source>
</evidence>
<keyword evidence="2" id="KW-1185">Reference proteome</keyword>
<gene>
    <name evidence="1" type="ORF">CASFOL_001509</name>
</gene>
<accession>A0ABD3EJY1</accession>